<dbReference type="InParanoid" id="A0A067R5Y2"/>
<evidence type="ECO:0000256" key="1">
    <source>
        <dbReference type="ARBA" id="ARBA00004245"/>
    </source>
</evidence>
<proteinExistence type="inferred from homology"/>
<sequence length="418" mass="45789">MVVHVMCLTTSGGLPLFTRKRGNGEPLPFSVVASFNGVHMFGKSHSVVLRSTSTQETVILWKVREDSVTLIAAACGASEMLLDQLLTSVFHAMVLAVGINELCSTRNAERLKRELRICYPLVDHLLECVEATGTDLTATCNNDILGLVEVMLCPENHLLQSLVDAWAECMDSLYGFLLIRGCVAVATSSWWQLDPEEKKLLALLVSVKGTCKTCDIPVFLPCKSPAVPFRLIVCGLTGGIQICALCGPSPPLTEVEYVSIQCWKGAVDILRAAERCFPRNFPPCIQLDSGVLGILLVDRQAGKFLLSRNQCADAGKKESQSPSGAHRLDVLRTFYHQVADTFMNHSSDNSEGAAACEQPSTSAALETYWCSEYHKCHALRHGATLLCVLYASAVPIHTMRLITQRTLKFLTADKQLCW</sequence>
<dbReference type="InterPro" id="IPR043971">
    <property type="entry name" value="FUZ/MON1/HPS1_longin_2"/>
</dbReference>
<name>A0A067R5Y2_ZOONE</name>
<keyword evidence="3" id="KW-0963">Cytoplasm</keyword>
<evidence type="ECO:0000256" key="3">
    <source>
        <dbReference type="ARBA" id="ARBA00022490"/>
    </source>
</evidence>
<dbReference type="Pfam" id="PF19038">
    <property type="entry name" value="Fuz_longin_3"/>
    <property type="match status" value="1"/>
</dbReference>
<evidence type="ECO:0000256" key="2">
    <source>
        <dbReference type="ARBA" id="ARBA00008550"/>
    </source>
</evidence>
<dbReference type="InterPro" id="IPR026069">
    <property type="entry name" value="Fuzzy"/>
</dbReference>
<reference evidence="8 9" key="1">
    <citation type="journal article" date="2014" name="Nat. Commun.">
        <title>Molecular traces of alternative social organization in a termite genome.</title>
        <authorList>
            <person name="Terrapon N."/>
            <person name="Li C."/>
            <person name="Robertson H.M."/>
            <person name="Ji L."/>
            <person name="Meng X."/>
            <person name="Booth W."/>
            <person name="Chen Z."/>
            <person name="Childers C.P."/>
            <person name="Glastad K.M."/>
            <person name="Gokhale K."/>
            <person name="Gowin J."/>
            <person name="Gronenberg W."/>
            <person name="Hermansen R.A."/>
            <person name="Hu H."/>
            <person name="Hunt B.G."/>
            <person name="Huylmans A.K."/>
            <person name="Khalil S.M."/>
            <person name="Mitchell R.D."/>
            <person name="Munoz-Torres M.C."/>
            <person name="Mustard J.A."/>
            <person name="Pan H."/>
            <person name="Reese J.T."/>
            <person name="Scharf M.E."/>
            <person name="Sun F."/>
            <person name="Vogel H."/>
            <person name="Xiao J."/>
            <person name="Yang W."/>
            <person name="Yang Z."/>
            <person name="Yang Z."/>
            <person name="Zhou J."/>
            <person name="Zhu J."/>
            <person name="Brent C.S."/>
            <person name="Elsik C.G."/>
            <person name="Goodisman M.A."/>
            <person name="Liberles D.A."/>
            <person name="Roe R.M."/>
            <person name="Vargo E.L."/>
            <person name="Vilcinskas A."/>
            <person name="Wang J."/>
            <person name="Bornberg-Bauer E."/>
            <person name="Korb J."/>
            <person name="Zhang G."/>
            <person name="Liebig J."/>
        </authorList>
    </citation>
    <scope>NUCLEOTIDE SEQUENCE [LARGE SCALE GENOMIC DNA]</scope>
    <source>
        <tissue evidence="8">Whole organism</tissue>
    </source>
</reference>
<dbReference type="GO" id="GO:1905515">
    <property type="term" value="P:non-motile cilium assembly"/>
    <property type="evidence" value="ECO:0007669"/>
    <property type="project" value="TreeGrafter"/>
</dbReference>
<protein>
    <submittedName>
        <fullName evidence="8">Protein fuzzy</fullName>
    </submittedName>
</protein>
<comment type="similarity">
    <text evidence="2">Belongs to the fuzzy family.</text>
</comment>
<organism evidence="8 9">
    <name type="scientific">Zootermopsis nevadensis</name>
    <name type="common">Dampwood termite</name>
    <dbReference type="NCBI Taxonomy" id="136037"/>
    <lineage>
        <taxon>Eukaryota</taxon>
        <taxon>Metazoa</taxon>
        <taxon>Ecdysozoa</taxon>
        <taxon>Arthropoda</taxon>
        <taxon>Hexapoda</taxon>
        <taxon>Insecta</taxon>
        <taxon>Pterygota</taxon>
        <taxon>Neoptera</taxon>
        <taxon>Polyneoptera</taxon>
        <taxon>Dictyoptera</taxon>
        <taxon>Blattodea</taxon>
        <taxon>Blattoidea</taxon>
        <taxon>Termitoidae</taxon>
        <taxon>Termopsidae</taxon>
        <taxon>Zootermopsis</taxon>
    </lineage>
</organism>
<dbReference type="PANTHER" id="PTHR13559:SF1">
    <property type="entry name" value="PROTEIN FUZZY HOMOLOG"/>
    <property type="match status" value="1"/>
</dbReference>
<dbReference type="STRING" id="136037.A0A067R5Y2"/>
<dbReference type="PANTHER" id="PTHR13559">
    <property type="entry name" value="INTRACELLULAR TRAFFIC PROTEIN-RELATED"/>
    <property type="match status" value="1"/>
</dbReference>
<gene>
    <name evidence="8" type="ORF">L798_06576</name>
</gene>
<evidence type="ECO:0000313" key="9">
    <source>
        <dbReference type="Proteomes" id="UP000027135"/>
    </source>
</evidence>
<comment type="subcellular location">
    <subcellularLocation>
        <location evidence="1">Cytoplasm</location>
        <location evidence="1">Cytoskeleton</location>
    </subcellularLocation>
</comment>
<dbReference type="FunCoup" id="A0A067R5Y2">
    <property type="interactions" value="489"/>
</dbReference>
<dbReference type="Pfam" id="PF19036">
    <property type="entry name" value="Fuz_longin_1"/>
    <property type="match status" value="1"/>
</dbReference>
<dbReference type="GO" id="GO:0016192">
    <property type="term" value="P:vesicle-mediated transport"/>
    <property type="evidence" value="ECO:0007669"/>
    <property type="project" value="InterPro"/>
</dbReference>
<dbReference type="OrthoDB" id="74835at2759"/>
<evidence type="ECO:0000259" key="7">
    <source>
        <dbReference type="Pfam" id="PF19038"/>
    </source>
</evidence>
<dbReference type="GO" id="GO:0005856">
    <property type="term" value="C:cytoskeleton"/>
    <property type="evidence" value="ECO:0007669"/>
    <property type="project" value="UniProtKB-SubCell"/>
</dbReference>
<evidence type="ECO:0000313" key="8">
    <source>
        <dbReference type="EMBL" id="KDR18596.1"/>
    </source>
</evidence>
<dbReference type="InterPro" id="IPR043972">
    <property type="entry name" value="FUZ/MON1/HPS1_longin_1"/>
</dbReference>
<evidence type="ECO:0000256" key="4">
    <source>
        <dbReference type="ARBA" id="ARBA00023212"/>
    </source>
</evidence>
<dbReference type="AlphaFoldDB" id="A0A067R5Y2"/>
<feature type="domain" description="FUZ/MON1/HPS1 second Longin" evidence="6">
    <location>
        <begin position="171"/>
        <end position="263"/>
    </location>
</feature>
<evidence type="ECO:0000259" key="5">
    <source>
        <dbReference type="Pfam" id="PF19036"/>
    </source>
</evidence>
<dbReference type="OMA" id="LDQYSCS"/>
<evidence type="ECO:0000259" key="6">
    <source>
        <dbReference type="Pfam" id="PF19037"/>
    </source>
</evidence>
<feature type="domain" description="FUZ/MON1/HPS1 third Longin" evidence="7">
    <location>
        <begin position="290"/>
        <end position="413"/>
    </location>
</feature>
<feature type="domain" description="FUZ/MON1/HPS1 first Longin" evidence="5">
    <location>
        <begin position="4"/>
        <end position="125"/>
    </location>
</feature>
<dbReference type="eggNOG" id="ENOG502QVMY">
    <property type="taxonomic scope" value="Eukaryota"/>
</dbReference>
<dbReference type="EMBL" id="KK852680">
    <property type="protein sequence ID" value="KDR18596.1"/>
    <property type="molecule type" value="Genomic_DNA"/>
</dbReference>
<keyword evidence="9" id="KW-1185">Reference proteome</keyword>
<dbReference type="InterPro" id="IPR043970">
    <property type="entry name" value="FUZ/MON1/HPS1_longin_3"/>
</dbReference>
<keyword evidence="4" id="KW-0206">Cytoskeleton</keyword>
<dbReference type="Proteomes" id="UP000027135">
    <property type="component" value="Unassembled WGS sequence"/>
</dbReference>
<accession>A0A067R5Y2</accession>
<dbReference type="Pfam" id="PF19037">
    <property type="entry name" value="Fuz_longin_2"/>
    <property type="match status" value="1"/>
</dbReference>